<keyword evidence="2" id="KW-0472">Membrane</keyword>
<dbReference type="HOGENOM" id="CLU_1327168_0_0_1"/>
<dbReference type="KEGG" id="tbl:TBLA_0F00595"/>
<reference evidence="3 4" key="1">
    <citation type="journal article" date="2011" name="Proc. Natl. Acad. Sci. U.S.A.">
        <title>Evolutionary erosion of yeast sex chromosomes by mating-type switching accidents.</title>
        <authorList>
            <person name="Gordon J.L."/>
            <person name="Armisen D."/>
            <person name="Proux-Wera E."/>
            <person name="Oheigeartaigh S.S."/>
            <person name="Byrne K.P."/>
            <person name="Wolfe K.H."/>
        </authorList>
    </citation>
    <scope>NUCLEOTIDE SEQUENCE [LARGE SCALE GENOMIC DNA]</scope>
    <source>
        <strain evidence="4">ATCC 34711 / CBS 6284 / DSM 70876 / NBRC 10599 / NRRL Y-10934 / UCD 77-7</strain>
    </source>
</reference>
<dbReference type="RefSeq" id="XP_004181123.1">
    <property type="nucleotide sequence ID" value="XM_004181075.1"/>
</dbReference>
<organism evidence="3 4">
    <name type="scientific">Henningerozyma blattae (strain ATCC 34711 / CBS 6284 / DSM 70876 / NBRC 10599 / NRRL Y-10934 / UCD 77-7)</name>
    <name type="common">Yeast</name>
    <name type="synonym">Tetrapisispora blattae</name>
    <dbReference type="NCBI Taxonomy" id="1071380"/>
    <lineage>
        <taxon>Eukaryota</taxon>
        <taxon>Fungi</taxon>
        <taxon>Dikarya</taxon>
        <taxon>Ascomycota</taxon>
        <taxon>Saccharomycotina</taxon>
        <taxon>Saccharomycetes</taxon>
        <taxon>Saccharomycetales</taxon>
        <taxon>Saccharomycetaceae</taxon>
        <taxon>Henningerozyma</taxon>
    </lineage>
</organism>
<dbReference type="GeneID" id="14496712"/>
<keyword evidence="2" id="KW-1133">Transmembrane helix</keyword>
<evidence type="ECO:0000256" key="1">
    <source>
        <dbReference type="SAM" id="MobiDB-lite"/>
    </source>
</evidence>
<feature type="transmembrane region" description="Helical" evidence="2">
    <location>
        <begin position="31"/>
        <end position="53"/>
    </location>
</feature>
<name>I2H5F2_HENB6</name>
<feature type="region of interest" description="Disordered" evidence="1">
    <location>
        <begin position="182"/>
        <end position="207"/>
    </location>
</feature>
<dbReference type="EMBL" id="HE806321">
    <property type="protein sequence ID" value="CCH61604.1"/>
    <property type="molecule type" value="Genomic_DNA"/>
</dbReference>
<accession>I2H5F2</accession>
<protein>
    <submittedName>
        <fullName evidence="3">Uncharacterized protein</fullName>
    </submittedName>
</protein>
<sequence>MVRFQYEDQTRMFAKKNVKEPQRAGTSKANYVIPITMTIVVIAILAIMLIVRITKLKLSIKRREGRRRVALQRAIHRSNRRRGGDTLPNSSSRTQDDGLDIVPEYTAVTSPKDYGHFDINGKFHYNLTSKSVMKDLDISVHSVDFSKDEQISAPMRTTTREPPSERIPLSSYLENLELQPVSSFQSSTEEETLPDYCSNSTQLNIST</sequence>
<evidence type="ECO:0000313" key="4">
    <source>
        <dbReference type="Proteomes" id="UP000002866"/>
    </source>
</evidence>
<gene>
    <name evidence="3" type="primary">TBLA0F00595</name>
    <name evidence="3" type="ORF">TBLA_0F00595</name>
</gene>
<keyword evidence="2" id="KW-0812">Transmembrane</keyword>
<evidence type="ECO:0000256" key="2">
    <source>
        <dbReference type="SAM" id="Phobius"/>
    </source>
</evidence>
<feature type="region of interest" description="Disordered" evidence="1">
    <location>
        <begin position="73"/>
        <end position="96"/>
    </location>
</feature>
<dbReference type="InParanoid" id="I2H5F2"/>
<feature type="compositionally biased region" description="Polar residues" evidence="1">
    <location>
        <begin position="197"/>
        <end position="207"/>
    </location>
</feature>
<proteinExistence type="predicted"/>
<evidence type="ECO:0000313" key="3">
    <source>
        <dbReference type="EMBL" id="CCH61604.1"/>
    </source>
</evidence>
<dbReference type="Proteomes" id="UP000002866">
    <property type="component" value="Chromosome 6"/>
</dbReference>
<dbReference type="AlphaFoldDB" id="I2H5F2"/>
<keyword evidence="4" id="KW-1185">Reference proteome</keyword>